<evidence type="ECO:0008006" key="4">
    <source>
        <dbReference type="Google" id="ProtNLM"/>
    </source>
</evidence>
<name>A0ABY4BEE7_9BACT</name>
<evidence type="ECO:0000313" key="2">
    <source>
        <dbReference type="EMBL" id="UOE36163.1"/>
    </source>
</evidence>
<feature type="signal peptide" evidence="1">
    <location>
        <begin position="1"/>
        <end position="19"/>
    </location>
</feature>
<sequence>MKRLLLLSVLLSRADAAQAQLLPVPGSKNPDWKVEKKEALPEATPFDEAPKLDRMPNAAQKSIASIGNRHYHWDAERQLAYQWLSRSGSGTLAPDKEVLVREERTGITYTFRRKQ</sequence>
<feature type="chain" id="PRO_5046328849" description="S9 family peptidase" evidence="1">
    <location>
        <begin position="20"/>
        <end position="115"/>
    </location>
</feature>
<accession>A0ABY4BEE7</accession>
<proteinExistence type="predicted"/>
<dbReference type="EMBL" id="CP094534">
    <property type="protein sequence ID" value="UOE36163.1"/>
    <property type="molecule type" value="Genomic_DNA"/>
</dbReference>
<evidence type="ECO:0000313" key="3">
    <source>
        <dbReference type="Proteomes" id="UP000831390"/>
    </source>
</evidence>
<organism evidence="2 3">
    <name type="scientific">Hymenobacter monticola</name>
    <dbReference type="NCBI Taxonomy" id="1705399"/>
    <lineage>
        <taxon>Bacteria</taxon>
        <taxon>Pseudomonadati</taxon>
        <taxon>Bacteroidota</taxon>
        <taxon>Cytophagia</taxon>
        <taxon>Cytophagales</taxon>
        <taxon>Hymenobacteraceae</taxon>
        <taxon>Hymenobacter</taxon>
    </lineage>
</organism>
<gene>
    <name evidence="2" type="ORF">MTP16_11090</name>
</gene>
<keyword evidence="1" id="KW-0732">Signal</keyword>
<keyword evidence="3" id="KW-1185">Reference proteome</keyword>
<dbReference type="RefSeq" id="WP_243519708.1">
    <property type="nucleotide sequence ID" value="NZ_CP094534.1"/>
</dbReference>
<reference evidence="2 3" key="1">
    <citation type="submission" date="2022-03" db="EMBL/GenBank/DDBJ databases">
        <title>Hymenobactersp. isolated from the air.</title>
        <authorList>
            <person name="Won M."/>
            <person name="Kwon S.-W."/>
        </authorList>
    </citation>
    <scope>NUCLEOTIDE SEQUENCE [LARGE SCALE GENOMIC DNA]</scope>
    <source>
        <strain evidence="2 3">KACC 22596</strain>
    </source>
</reference>
<protein>
    <recommendedName>
        <fullName evidence="4">S9 family peptidase</fullName>
    </recommendedName>
</protein>
<evidence type="ECO:0000256" key="1">
    <source>
        <dbReference type="SAM" id="SignalP"/>
    </source>
</evidence>
<dbReference type="Proteomes" id="UP000831390">
    <property type="component" value="Chromosome"/>
</dbReference>